<dbReference type="EMBL" id="BAABHK010000001">
    <property type="protein sequence ID" value="GAA4620341.1"/>
    <property type="molecule type" value="Genomic_DNA"/>
</dbReference>
<accession>A0ABP8U282</accession>
<evidence type="ECO:0008006" key="3">
    <source>
        <dbReference type="Google" id="ProtNLM"/>
    </source>
</evidence>
<dbReference type="Pfam" id="PF06013">
    <property type="entry name" value="WXG100"/>
    <property type="match status" value="1"/>
</dbReference>
<dbReference type="Proteomes" id="UP001501442">
    <property type="component" value="Unassembled WGS sequence"/>
</dbReference>
<organism evidence="1 2">
    <name type="scientific">Actinoallomurus vinaceus</name>
    <dbReference type="NCBI Taxonomy" id="1080074"/>
    <lineage>
        <taxon>Bacteria</taxon>
        <taxon>Bacillati</taxon>
        <taxon>Actinomycetota</taxon>
        <taxon>Actinomycetes</taxon>
        <taxon>Streptosporangiales</taxon>
        <taxon>Thermomonosporaceae</taxon>
        <taxon>Actinoallomurus</taxon>
    </lineage>
</organism>
<comment type="caution">
    <text evidence="1">The sequence shown here is derived from an EMBL/GenBank/DDBJ whole genome shotgun (WGS) entry which is preliminary data.</text>
</comment>
<evidence type="ECO:0000313" key="1">
    <source>
        <dbReference type="EMBL" id="GAA4620341.1"/>
    </source>
</evidence>
<dbReference type="Gene3D" id="1.10.287.1060">
    <property type="entry name" value="ESAT-6-like"/>
    <property type="match status" value="1"/>
</dbReference>
<reference evidence="2" key="1">
    <citation type="journal article" date="2019" name="Int. J. Syst. Evol. Microbiol.">
        <title>The Global Catalogue of Microorganisms (GCM) 10K type strain sequencing project: providing services to taxonomists for standard genome sequencing and annotation.</title>
        <authorList>
            <consortium name="The Broad Institute Genomics Platform"/>
            <consortium name="The Broad Institute Genome Sequencing Center for Infectious Disease"/>
            <person name="Wu L."/>
            <person name="Ma J."/>
        </authorList>
    </citation>
    <scope>NUCLEOTIDE SEQUENCE [LARGE SCALE GENOMIC DNA]</scope>
    <source>
        <strain evidence="2">JCM 17939</strain>
    </source>
</reference>
<protein>
    <recommendedName>
        <fullName evidence="3">WXG100 family type VII secretion target</fullName>
    </recommendedName>
</protein>
<name>A0ABP8U282_9ACTN</name>
<keyword evidence="2" id="KW-1185">Reference proteome</keyword>
<gene>
    <name evidence="1" type="ORF">GCM10023196_003940</name>
</gene>
<evidence type="ECO:0000313" key="2">
    <source>
        <dbReference type="Proteomes" id="UP001501442"/>
    </source>
</evidence>
<dbReference type="RefSeq" id="WP_345428683.1">
    <property type="nucleotide sequence ID" value="NZ_BAABHK010000001.1"/>
</dbReference>
<proteinExistence type="predicted"/>
<sequence>MANTNIDGSKILVAEGLEGAGAWLNSQASTCADDLARLKAQLAPLVDTWNSMASTYYQDMQHEWNVAAEGLFGPEGVLGQIAHAMNVNWGNYSDAEWSNIKTWQH</sequence>
<dbReference type="InterPro" id="IPR036689">
    <property type="entry name" value="ESAT-6-like_sf"/>
</dbReference>
<dbReference type="SUPFAM" id="SSF140453">
    <property type="entry name" value="EsxAB dimer-like"/>
    <property type="match status" value="1"/>
</dbReference>
<dbReference type="InterPro" id="IPR010310">
    <property type="entry name" value="T7SS_ESAT-6-like"/>
</dbReference>